<comment type="subcellular location">
    <subcellularLocation>
        <location evidence="1 8">Cell membrane</location>
        <topology evidence="1 8">Multi-pass membrane protein</topology>
    </subcellularLocation>
</comment>
<sequence>MKKNSKLSGLYLGIVFFLMYLPVAVVIIFSFNESKLPVRFTGFSLKWYEELFHDSAMLEALGNSLILGAASCLVSAVIGTFGAVGLSRIHWKTKGALEYISILPLMIPEIILGMVLMAFFYLLNMPFGMMTLLLGHTVFCVPYILMEVKARLAGMDPSLEEAARDLGAGSLRAFWDITLPLIMPAVVSGSLLAFAMSMDDVVISIFVNGPRISTLPVKVYTQLKTGVTPEINALCTLMLAVTLTALLIYALFTRIIKGKNRLFSTKKK</sequence>
<dbReference type="Pfam" id="PF00528">
    <property type="entry name" value="BPD_transp_1"/>
    <property type="match status" value="1"/>
</dbReference>
<keyword evidence="6 8" id="KW-1133">Transmembrane helix</keyword>
<reference evidence="10" key="1">
    <citation type="submission" date="2019-11" db="EMBL/GenBank/DDBJ databases">
        <authorList>
            <person name="Feng L."/>
        </authorList>
    </citation>
    <scope>NUCLEOTIDE SEQUENCE</scope>
    <source>
        <strain evidence="10">BgluceraseaLFYP119</strain>
    </source>
</reference>
<evidence type="ECO:0000313" key="10">
    <source>
        <dbReference type="EMBL" id="VYT19263.1"/>
    </source>
</evidence>
<evidence type="ECO:0000256" key="5">
    <source>
        <dbReference type="ARBA" id="ARBA00022692"/>
    </source>
</evidence>
<evidence type="ECO:0000256" key="4">
    <source>
        <dbReference type="ARBA" id="ARBA00022475"/>
    </source>
</evidence>
<dbReference type="InterPro" id="IPR035906">
    <property type="entry name" value="MetI-like_sf"/>
</dbReference>
<feature type="transmembrane region" description="Helical" evidence="8">
    <location>
        <begin position="231"/>
        <end position="252"/>
    </location>
</feature>
<dbReference type="InterPro" id="IPR000515">
    <property type="entry name" value="MetI-like"/>
</dbReference>
<keyword evidence="4" id="KW-1003">Cell membrane</keyword>
<gene>
    <name evidence="10" type="primary">ydcV</name>
    <name evidence="10" type="ORF">BGLFYP119_02197</name>
</gene>
<evidence type="ECO:0000256" key="6">
    <source>
        <dbReference type="ARBA" id="ARBA00022989"/>
    </source>
</evidence>
<feature type="domain" description="ABC transmembrane type-1" evidence="9">
    <location>
        <begin position="61"/>
        <end position="252"/>
    </location>
</feature>
<feature type="transmembrane region" description="Helical" evidence="8">
    <location>
        <begin position="173"/>
        <end position="196"/>
    </location>
</feature>
<evidence type="ECO:0000256" key="8">
    <source>
        <dbReference type="RuleBase" id="RU363032"/>
    </source>
</evidence>
<dbReference type="GO" id="GO:0055085">
    <property type="term" value="P:transmembrane transport"/>
    <property type="evidence" value="ECO:0007669"/>
    <property type="project" value="InterPro"/>
</dbReference>
<evidence type="ECO:0000256" key="2">
    <source>
        <dbReference type="ARBA" id="ARBA00007069"/>
    </source>
</evidence>
<dbReference type="InterPro" id="IPR051789">
    <property type="entry name" value="Bact_Polyamine_Transport"/>
</dbReference>
<dbReference type="EMBL" id="CACRST010000019">
    <property type="protein sequence ID" value="VYT19263.1"/>
    <property type="molecule type" value="Genomic_DNA"/>
</dbReference>
<feature type="transmembrane region" description="Helical" evidence="8">
    <location>
        <begin position="65"/>
        <end position="87"/>
    </location>
</feature>
<comment type="similarity">
    <text evidence="2">Belongs to the binding-protein-dependent transport system permease family. CysTW subfamily.</text>
</comment>
<feature type="transmembrane region" description="Helical" evidence="8">
    <location>
        <begin position="9"/>
        <end position="31"/>
    </location>
</feature>
<proteinExistence type="inferred from homology"/>
<name>A0A6N2UQG0_9FIRM</name>
<evidence type="ECO:0000256" key="1">
    <source>
        <dbReference type="ARBA" id="ARBA00004651"/>
    </source>
</evidence>
<accession>A0A6N2UQG0</accession>
<dbReference type="AlphaFoldDB" id="A0A6N2UQG0"/>
<dbReference type="CDD" id="cd06261">
    <property type="entry name" value="TM_PBP2"/>
    <property type="match status" value="1"/>
</dbReference>
<dbReference type="GO" id="GO:0005886">
    <property type="term" value="C:plasma membrane"/>
    <property type="evidence" value="ECO:0007669"/>
    <property type="project" value="UniProtKB-SubCell"/>
</dbReference>
<keyword evidence="3 8" id="KW-0813">Transport</keyword>
<organism evidence="10">
    <name type="scientific">Blautia glucerasea</name>
    <dbReference type="NCBI Taxonomy" id="536633"/>
    <lineage>
        <taxon>Bacteria</taxon>
        <taxon>Bacillati</taxon>
        <taxon>Bacillota</taxon>
        <taxon>Clostridia</taxon>
        <taxon>Lachnospirales</taxon>
        <taxon>Lachnospiraceae</taxon>
        <taxon>Blautia</taxon>
    </lineage>
</organism>
<dbReference type="RefSeq" id="WP_156354638.1">
    <property type="nucleotide sequence ID" value="NZ_CACRST010000019.1"/>
</dbReference>
<dbReference type="Gene3D" id="1.10.3720.10">
    <property type="entry name" value="MetI-like"/>
    <property type="match status" value="1"/>
</dbReference>
<dbReference type="PROSITE" id="PS50928">
    <property type="entry name" value="ABC_TM1"/>
    <property type="match status" value="1"/>
</dbReference>
<keyword evidence="5 8" id="KW-0812">Transmembrane</keyword>
<protein>
    <submittedName>
        <fullName evidence="10">Inner membrane ABC transporter permease protein YdcV</fullName>
    </submittedName>
</protein>
<feature type="transmembrane region" description="Helical" evidence="8">
    <location>
        <begin position="99"/>
        <end position="121"/>
    </location>
</feature>
<keyword evidence="7 8" id="KW-0472">Membrane</keyword>
<evidence type="ECO:0000259" key="9">
    <source>
        <dbReference type="PROSITE" id="PS50928"/>
    </source>
</evidence>
<dbReference type="PANTHER" id="PTHR43848:SF2">
    <property type="entry name" value="PUTRESCINE TRANSPORT SYSTEM PERMEASE PROTEIN POTI"/>
    <property type="match status" value="1"/>
</dbReference>
<dbReference type="PANTHER" id="PTHR43848">
    <property type="entry name" value="PUTRESCINE TRANSPORT SYSTEM PERMEASE PROTEIN POTI"/>
    <property type="match status" value="1"/>
</dbReference>
<evidence type="ECO:0000256" key="3">
    <source>
        <dbReference type="ARBA" id="ARBA00022448"/>
    </source>
</evidence>
<feature type="transmembrane region" description="Helical" evidence="8">
    <location>
        <begin position="127"/>
        <end position="145"/>
    </location>
</feature>
<evidence type="ECO:0000256" key="7">
    <source>
        <dbReference type="ARBA" id="ARBA00023136"/>
    </source>
</evidence>
<dbReference type="SUPFAM" id="SSF161098">
    <property type="entry name" value="MetI-like"/>
    <property type="match status" value="1"/>
</dbReference>